<dbReference type="Proteomes" id="UP001558652">
    <property type="component" value="Unassembled WGS sequence"/>
</dbReference>
<evidence type="ECO:0000256" key="1">
    <source>
        <dbReference type="SAM" id="MobiDB-lite"/>
    </source>
</evidence>
<feature type="compositionally biased region" description="Pro residues" evidence="1">
    <location>
        <begin position="87"/>
        <end position="100"/>
    </location>
</feature>
<dbReference type="EMBL" id="JBFDAA010000016">
    <property type="protein sequence ID" value="KAL1117375.1"/>
    <property type="molecule type" value="Genomic_DNA"/>
</dbReference>
<gene>
    <name evidence="2" type="ORF">AAG570_004701</name>
</gene>
<proteinExistence type="predicted"/>
<evidence type="ECO:0000313" key="2">
    <source>
        <dbReference type="EMBL" id="KAL1117375.1"/>
    </source>
</evidence>
<dbReference type="AlphaFoldDB" id="A0ABD0Y314"/>
<organism evidence="2 3">
    <name type="scientific">Ranatra chinensis</name>
    <dbReference type="NCBI Taxonomy" id="642074"/>
    <lineage>
        <taxon>Eukaryota</taxon>
        <taxon>Metazoa</taxon>
        <taxon>Ecdysozoa</taxon>
        <taxon>Arthropoda</taxon>
        <taxon>Hexapoda</taxon>
        <taxon>Insecta</taxon>
        <taxon>Pterygota</taxon>
        <taxon>Neoptera</taxon>
        <taxon>Paraneoptera</taxon>
        <taxon>Hemiptera</taxon>
        <taxon>Heteroptera</taxon>
        <taxon>Panheteroptera</taxon>
        <taxon>Nepomorpha</taxon>
        <taxon>Nepidae</taxon>
        <taxon>Ranatrinae</taxon>
        <taxon>Ranatra</taxon>
    </lineage>
</organism>
<accession>A0ABD0Y314</accession>
<feature type="region of interest" description="Disordered" evidence="1">
    <location>
        <begin position="418"/>
        <end position="477"/>
    </location>
</feature>
<comment type="caution">
    <text evidence="2">The sequence shown here is derived from an EMBL/GenBank/DDBJ whole genome shotgun (WGS) entry which is preliminary data.</text>
</comment>
<evidence type="ECO:0000313" key="3">
    <source>
        <dbReference type="Proteomes" id="UP001558652"/>
    </source>
</evidence>
<reference evidence="2 3" key="1">
    <citation type="submission" date="2024-07" db="EMBL/GenBank/DDBJ databases">
        <title>Chromosome-level genome assembly of the water stick insect Ranatra chinensis (Heteroptera: Nepidae).</title>
        <authorList>
            <person name="Liu X."/>
        </authorList>
    </citation>
    <scope>NUCLEOTIDE SEQUENCE [LARGE SCALE GENOMIC DNA]</scope>
    <source>
        <strain evidence="2">Cailab_2021Rc</strain>
        <tissue evidence="2">Muscle</tissue>
    </source>
</reference>
<keyword evidence="3" id="KW-1185">Reference proteome</keyword>
<protein>
    <submittedName>
        <fullName evidence="2">Uncharacterized protein</fullName>
    </submittedName>
</protein>
<feature type="non-terminal residue" evidence="2">
    <location>
        <position position="1"/>
    </location>
</feature>
<feature type="region of interest" description="Disordered" evidence="1">
    <location>
        <begin position="46"/>
        <end position="119"/>
    </location>
</feature>
<sequence>SVCFVRRSFVNGKQRGLNTSDSVRGAPCRLSTPHTTTVAATAKASRCSGAGRWRPNPYTTTEWWRGGTPVGSGSAGFHLDRRSTASAPPPPPPSSAPPPADHQHTACPPEQHQPPRAQARQYTPVEYTPDTSLDPPVLQQQQHHQLQQQLQQQQQHQLQQLQQQQQHIVQAAAAAAAAAVPTHHHHSVLQLFHQQATTRNTIQSAGAAIAQNAIKTKLPPQILPKPVGSTPLATSVGTKPAHTTSTQVNTMPQHQGALLLNQMLPNGAVLVQQQTSSGVQLILKSPPPAPQAKQGLVIANGGLQPQAVIVQGRTQAHQVLRLVPGQMQLQQIQTSSGPTFIAVPSQATAVQTQPQMTAAALIAHKKAKKKKKKEEEPRLDLANLIKISGIDEEDSAPIVVSHGGTNATVQQQQVVVNKSTTTSMSTSTISHHQQSQPQLQQVIKQQQLQQQQQSAPVKPSQLLAQLQSPAQVSKNNF</sequence>
<feature type="region of interest" description="Disordered" evidence="1">
    <location>
        <begin position="126"/>
        <end position="145"/>
    </location>
</feature>
<feature type="compositionally biased region" description="Low complexity" evidence="1">
    <location>
        <begin position="418"/>
        <end position="471"/>
    </location>
</feature>
<name>A0ABD0Y314_9HEMI</name>